<name>A0A077PNA9_XENBV</name>
<dbReference type="OrthoDB" id="7062894at2"/>
<dbReference type="Proteomes" id="UP000028500">
    <property type="component" value="Unassembled WGS sequence"/>
</dbReference>
<reference evidence="1" key="1">
    <citation type="submission" date="2013-07" db="EMBL/GenBank/DDBJ databases">
        <title>Sub-species coevolution in mutualistic symbiosis.</title>
        <authorList>
            <person name="Murfin K."/>
            <person name="Klassen J."/>
            <person name="Lee M."/>
            <person name="Forst S."/>
            <person name="Stock P."/>
            <person name="Goodrich-Blair H."/>
        </authorList>
    </citation>
    <scope>NUCLEOTIDE SEQUENCE [LARGE SCALE GENOMIC DNA]</scope>
    <source>
        <strain evidence="1">Kraussei Quebec</strain>
    </source>
</reference>
<evidence type="ECO:0000313" key="1">
    <source>
        <dbReference type="EMBL" id="CDH21309.1"/>
    </source>
</evidence>
<accession>A0A077PNA9</accession>
<dbReference type="HOGENOM" id="CLU_2412488_0_0_6"/>
<comment type="caution">
    <text evidence="1">The sequence shown here is derived from an EMBL/GenBank/DDBJ whole genome shotgun (WGS) entry which is preliminary data.</text>
</comment>
<dbReference type="RefSeq" id="WP_051861082.1">
    <property type="nucleotide sequence ID" value="NZ_CAWLZI010000032.1"/>
</dbReference>
<evidence type="ECO:0000313" key="2">
    <source>
        <dbReference type="Proteomes" id="UP000028500"/>
    </source>
</evidence>
<gene>
    <name evidence="1" type="ORF">XBKQ1_340028</name>
</gene>
<protein>
    <submittedName>
        <fullName evidence="1">Uncharacterized protein</fullName>
    </submittedName>
</protein>
<dbReference type="EMBL" id="CBSY010000222">
    <property type="protein sequence ID" value="CDH21309.1"/>
    <property type="molecule type" value="Genomic_DNA"/>
</dbReference>
<organism evidence="1 2">
    <name type="scientific">Xenorhabdus bovienii str. kraussei Quebec</name>
    <dbReference type="NCBI Taxonomy" id="1398203"/>
    <lineage>
        <taxon>Bacteria</taxon>
        <taxon>Pseudomonadati</taxon>
        <taxon>Pseudomonadota</taxon>
        <taxon>Gammaproteobacteria</taxon>
        <taxon>Enterobacterales</taxon>
        <taxon>Morganellaceae</taxon>
        <taxon>Xenorhabdus</taxon>
    </lineage>
</organism>
<proteinExistence type="predicted"/>
<sequence>MNSNAYREIINSPYCNTKNGHISLSENRSNIIILNREKLNLYEIKIDDGYINNKLEKKCDYLVIREHDKKEIYIELKGSDVKRAMEQIYNTI</sequence>
<dbReference type="AlphaFoldDB" id="A0A077PNA9"/>
<keyword evidence="2" id="KW-1185">Reference proteome</keyword>